<gene>
    <name evidence="2" type="ORF">FOY91_16975</name>
</gene>
<reference evidence="2 3" key="1">
    <citation type="submission" date="2019-07" db="EMBL/GenBank/DDBJ databases">
        <title>Sphingomonas solaris sp. nov., isolated from a solar panel from Boston, Massachusetts.</title>
        <authorList>
            <person name="Tanner K."/>
            <person name="Pascual J."/>
            <person name="Mancuso C."/>
            <person name="Pereto J."/>
            <person name="Khalil A."/>
            <person name="Vilanova C."/>
        </authorList>
    </citation>
    <scope>NUCLEOTIDE SEQUENCE [LARGE SCALE GENOMIC DNA]</scope>
    <source>
        <strain evidence="2 3">R4DWN</strain>
    </source>
</reference>
<dbReference type="Pfam" id="PF11997">
    <property type="entry name" value="DUF3492"/>
    <property type="match status" value="1"/>
</dbReference>
<dbReference type="AlphaFoldDB" id="A0A558QW53"/>
<evidence type="ECO:0000313" key="2">
    <source>
        <dbReference type="EMBL" id="TVV71386.1"/>
    </source>
</evidence>
<accession>A0A558QW53</accession>
<dbReference type="NCBIfam" id="NF038011">
    <property type="entry name" value="PelF"/>
    <property type="match status" value="1"/>
</dbReference>
<dbReference type="RefSeq" id="WP_145154510.1">
    <property type="nucleotide sequence ID" value="NZ_VNIM01000089.1"/>
</dbReference>
<dbReference type="Pfam" id="PF13692">
    <property type="entry name" value="Glyco_trans_1_4"/>
    <property type="match status" value="1"/>
</dbReference>
<dbReference type="Proteomes" id="UP000318681">
    <property type="component" value="Unassembled WGS sequence"/>
</dbReference>
<sequence length="500" mass="54285">MPPATNEQADICIIVEGAFPYVVGGVASWLADLIAGLGDLRFHVVAIKADAAPLPWRVQPPANVTGLTEVALWPGASRNPHILPDRTVNALCDGIESMIGGGGIEALLGLVRYTRALRAGIAPGDILDHRAFFTKAQALYRRTMPSASFHHFFWAWRSLIGGLLSMLLAPLPRARVYHTISTGFAGLLAARARIETGRPAFLTEHGIYLLERQIEIMMAAWIGDRIESGLTLDTPADDLRDIWLRAFDSYARTCYQACDPIVALYGASNTIQQRLGATATRVRAIPNGVDHARFAALPDARVPDRPVVALIGRVVEIKDVKTYIRACAMVHRALPHATFFILGPTEENPAYAAECRTLVTALGLDDAITFTGRVDILEWLPRIDLVVLTSLSEAQPLVILEAGAAGIPIVAPDVGCCRELIEGRPDQPASPGAGGIVTALANPQATGDAIVLILSDYALRREMGRVLQRRGGAYYNRAEILRQYRDLYLERSAAPIRSPF</sequence>
<evidence type="ECO:0000259" key="1">
    <source>
        <dbReference type="Pfam" id="PF11997"/>
    </source>
</evidence>
<dbReference type="Gene3D" id="3.40.50.2000">
    <property type="entry name" value="Glycogen Phosphorylase B"/>
    <property type="match status" value="2"/>
</dbReference>
<keyword evidence="3" id="KW-1185">Reference proteome</keyword>
<feature type="domain" description="DUF3492" evidence="1">
    <location>
        <begin position="9"/>
        <end position="278"/>
    </location>
</feature>
<evidence type="ECO:0000313" key="3">
    <source>
        <dbReference type="Proteomes" id="UP000318681"/>
    </source>
</evidence>
<name>A0A558QW53_9SPHN</name>
<dbReference type="InterPro" id="IPR047691">
    <property type="entry name" value="PelF-like"/>
</dbReference>
<dbReference type="InterPro" id="IPR022622">
    <property type="entry name" value="DUF3492"/>
</dbReference>
<dbReference type="PANTHER" id="PTHR12526:SF608">
    <property type="entry name" value="PELF"/>
    <property type="match status" value="1"/>
</dbReference>
<protein>
    <submittedName>
        <fullName evidence="2">DUF3492 domain-containing protein</fullName>
    </submittedName>
</protein>
<dbReference type="EMBL" id="VNIM01000089">
    <property type="protein sequence ID" value="TVV71386.1"/>
    <property type="molecule type" value="Genomic_DNA"/>
</dbReference>
<proteinExistence type="predicted"/>
<organism evidence="2 3">
    <name type="scientific">Alterirhizorhabdus solaris</name>
    <dbReference type="NCBI Taxonomy" id="2529389"/>
    <lineage>
        <taxon>Bacteria</taxon>
        <taxon>Pseudomonadati</taxon>
        <taxon>Pseudomonadota</taxon>
        <taxon>Alphaproteobacteria</taxon>
        <taxon>Sphingomonadales</taxon>
        <taxon>Rhizorhabdaceae</taxon>
        <taxon>Alterirhizorhabdus</taxon>
    </lineage>
</organism>
<dbReference type="SUPFAM" id="SSF53756">
    <property type="entry name" value="UDP-Glycosyltransferase/glycogen phosphorylase"/>
    <property type="match status" value="1"/>
</dbReference>
<comment type="caution">
    <text evidence="2">The sequence shown here is derived from an EMBL/GenBank/DDBJ whole genome shotgun (WGS) entry which is preliminary data.</text>
</comment>
<dbReference type="OrthoDB" id="9781738at2"/>
<dbReference type="PANTHER" id="PTHR12526">
    <property type="entry name" value="GLYCOSYLTRANSFERASE"/>
    <property type="match status" value="1"/>
</dbReference>